<feature type="compositionally biased region" description="Low complexity" evidence="2">
    <location>
        <begin position="456"/>
        <end position="477"/>
    </location>
</feature>
<evidence type="ECO:0000313" key="5">
    <source>
        <dbReference type="Proteomes" id="UP001216638"/>
    </source>
</evidence>
<feature type="region of interest" description="Disordered" evidence="2">
    <location>
        <begin position="518"/>
        <end position="541"/>
    </location>
</feature>
<dbReference type="Gene3D" id="3.30.40.10">
    <property type="entry name" value="Zinc/RING finger domain, C3HC4 (zinc finger)"/>
    <property type="match status" value="1"/>
</dbReference>
<feature type="compositionally biased region" description="Low complexity" evidence="2">
    <location>
        <begin position="256"/>
        <end position="269"/>
    </location>
</feature>
<feature type="compositionally biased region" description="Basic and acidic residues" evidence="2">
    <location>
        <begin position="20"/>
        <end position="29"/>
    </location>
</feature>
<feature type="compositionally biased region" description="Polar residues" evidence="2">
    <location>
        <begin position="232"/>
        <end position="245"/>
    </location>
</feature>
<accession>A0AAF0ISI0</accession>
<feature type="region of interest" description="Disordered" evidence="2">
    <location>
        <begin position="118"/>
        <end position="188"/>
    </location>
</feature>
<dbReference type="PANTHER" id="PTHR45676">
    <property type="entry name" value="RING-H2 FINGER PROTEIN ATL51-RELATED"/>
    <property type="match status" value="1"/>
</dbReference>
<protein>
    <recommendedName>
        <fullName evidence="3">RING-type domain-containing protein</fullName>
    </recommendedName>
</protein>
<feature type="domain" description="RING-type" evidence="3">
    <location>
        <begin position="678"/>
        <end position="718"/>
    </location>
</feature>
<evidence type="ECO:0000256" key="2">
    <source>
        <dbReference type="SAM" id="MobiDB-lite"/>
    </source>
</evidence>
<keyword evidence="5" id="KW-1185">Reference proteome</keyword>
<keyword evidence="1" id="KW-0862">Zinc</keyword>
<dbReference type="InterPro" id="IPR001841">
    <property type="entry name" value="Znf_RING"/>
</dbReference>
<dbReference type="SUPFAM" id="SSF57850">
    <property type="entry name" value="RING/U-box"/>
    <property type="match status" value="1"/>
</dbReference>
<keyword evidence="1" id="KW-0863">Zinc-finger</keyword>
<dbReference type="AlphaFoldDB" id="A0AAF0ISI0"/>
<feature type="compositionally biased region" description="Low complexity" evidence="2">
    <location>
        <begin position="128"/>
        <end position="150"/>
    </location>
</feature>
<feature type="compositionally biased region" description="Low complexity" evidence="2">
    <location>
        <begin position="341"/>
        <end position="402"/>
    </location>
</feature>
<name>A0AAF0ISI0_9BASI</name>
<dbReference type="PROSITE" id="PS50089">
    <property type="entry name" value="ZF_RING_2"/>
    <property type="match status" value="1"/>
</dbReference>
<proteinExistence type="predicted"/>
<gene>
    <name evidence="4" type="ORF">MBRA1_001606</name>
</gene>
<evidence type="ECO:0000259" key="3">
    <source>
        <dbReference type="PROSITE" id="PS50089"/>
    </source>
</evidence>
<dbReference type="GO" id="GO:0008270">
    <property type="term" value="F:zinc ion binding"/>
    <property type="evidence" value="ECO:0007669"/>
    <property type="project" value="UniProtKB-KW"/>
</dbReference>
<dbReference type="PANTHER" id="PTHR45676:SF41">
    <property type="entry name" value="RING-H2 FINGER PROTEIN ATL66"/>
    <property type="match status" value="1"/>
</dbReference>
<feature type="region of interest" description="Disordered" evidence="2">
    <location>
        <begin position="420"/>
        <end position="477"/>
    </location>
</feature>
<dbReference type="Proteomes" id="UP001216638">
    <property type="component" value="Chromosome 2"/>
</dbReference>
<dbReference type="InterPro" id="IPR013083">
    <property type="entry name" value="Znf_RING/FYVE/PHD"/>
</dbReference>
<evidence type="ECO:0000256" key="1">
    <source>
        <dbReference type="PROSITE-ProRule" id="PRU00175"/>
    </source>
</evidence>
<dbReference type="SMART" id="SM00184">
    <property type="entry name" value="RING"/>
    <property type="match status" value="1"/>
</dbReference>
<feature type="region of interest" description="Disordered" evidence="2">
    <location>
        <begin position="1"/>
        <end position="96"/>
    </location>
</feature>
<organism evidence="4 5">
    <name type="scientific">Malassezia brasiliensis</name>
    <dbReference type="NCBI Taxonomy" id="1821822"/>
    <lineage>
        <taxon>Eukaryota</taxon>
        <taxon>Fungi</taxon>
        <taxon>Dikarya</taxon>
        <taxon>Basidiomycota</taxon>
        <taxon>Ustilaginomycotina</taxon>
        <taxon>Malasseziomycetes</taxon>
        <taxon>Malasseziales</taxon>
        <taxon>Malasseziaceae</taxon>
        <taxon>Malassezia</taxon>
    </lineage>
</organism>
<dbReference type="Pfam" id="PF13639">
    <property type="entry name" value="zf-RING_2"/>
    <property type="match status" value="1"/>
</dbReference>
<feature type="region of interest" description="Disordered" evidence="2">
    <location>
        <begin position="320"/>
        <end position="408"/>
    </location>
</feature>
<evidence type="ECO:0000313" key="4">
    <source>
        <dbReference type="EMBL" id="WFC94968.1"/>
    </source>
</evidence>
<feature type="compositionally biased region" description="Low complexity" evidence="2">
    <location>
        <begin position="320"/>
        <end position="333"/>
    </location>
</feature>
<keyword evidence="1" id="KW-0479">Metal-binding</keyword>
<sequence>MGASHSRNARERAPPPAERSSQRRTREESESADEGQATAPFPRRRRLGLGRSLGLRRDEDEDGERNVHTFARNLRRRWGRNSTSQGEPDSDADAALAAERRMTMRILEHVVGRALDAAPTARDSVSGPRASASDASSPTDTARPGAAPTSAPTPHPAIDPTSLRGTMGPDAERAQRASPLDSGAARRTSSFGTLLSEVLGASRGARQGSQPSAALPGTSVIVQGALVARTAPSDSTQRAARQDGTTAPGDAPGPSDTAATDTAQATGAQPSAAHVPPAPEAQPGMPHVATLEEQGEMLGRILRIATAATAASLVSNVPPTAAGASAASANTTDGTRRAASEPRTAPAASATAPSEASAAPAAASSAATSSAAPTAGPATDASDSPTTPTAASSGNATAPSTPGMSRDMPRLDRQLFAQLAALSPPARNETTREQAPSEPETMSTISHLMREALRTSSPSSPHPSSSEPRESNSAASAVLSTLEHARQGTPLTQGEPGTFERFLYDLIQDLTAAVVQIDRDSTSRDTAPPPAPESDPAVHARREGDLSWGQLSFFRLFRFERTAESLTPCVLVGVRSLRADEQLMGSDDGQAGTSRFILFVSGGRYDDHHPLLTSRPRDAGRDLMFMMELLGTMVALSSKPQTASAADIARSGLLRVRACELPALQRDGKVTENTSEKCLVCLEEWQDADECRVLNCHHAFHAACVDQWLEQSRSQAVPTAAH</sequence>
<reference evidence="4" key="1">
    <citation type="submission" date="2023-03" db="EMBL/GenBank/DDBJ databases">
        <title>Mating type loci evolution in Malassezia.</title>
        <authorList>
            <person name="Coelho M.A."/>
        </authorList>
    </citation>
    <scope>NUCLEOTIDE SEQUENCE</scope>
    <source>
        <strain evidence="4">CBS 14135</strain>
    </source>
</reference>
<feature type="region of interest" description="Disordered" evidence="2">
    <location>
        <begin position="229"/>
        <end position="285"/>
    </location>
</feature>
<dbReference type="EMBL" id="CP119952">
    <property type="protein sequence ID" value="WFC94968.1"/>
    <property type="molecule type" value="Genomic_DNA"/>
</dbReference>